<evidence type="ECO:0000256" key="7">
    <source>
        <dbReference type="ARBA" id="ARBA00022989"/>
    </source>
</evidence>
<keyword evidence="4 9" id="KW-0812">Transmembrane</keyword>
<dbReference type="GO" id="GO:0016020">
    <property type="term" value="C:membrane"/>
    <property type="evidence" value="ECO:0007669"/>
    <property type="project" value="UniProtKB-SubCell"/>
</dbReference>
<dbReference type="GO" id="GO:0005524">
    <property type="term" value="F:ATP binding"/>
    <property type="evidence" value="ECO:0007669"/>
    <property type="project" value="UniProtKB-KW"/>
</dbReference>
<reference evidence="10 11" key="1">
    <citation type="submission" date="2019-01" db="EMBL/GenBank/DDBJ databases">
        <title>Sequencing of cultivated peanut Arachis hypogaea provides insights into genome evolution and oil improvement.</title>
        <authorList>
            <person name="Chen X."/>
        </authorList>
    </citation>
    <scope>NUCLEOTIDE SEQUENCE [LARGE SCALE GENOMIC DNA]</scope>
    <source>
        <strain evidence="11">cv. Fuhuasheng</strain>
        <tissue evidence="10">Leaves</tissue>
    </source>
</reference>
<evidence type="ECO:0000256" key="8">
    <source>
        <dbReference type="ARBA" id="ARBA00023136"/>
    </source>
</evidence>
<accession>A0A444X4N7</accession>
<evidence type="ECO:0000256" key="6">
    <source>
        <dbReference type="ARBA" id="ARBA00022840"/>
    </source>
</evidence>
<keyword evidence="11" id="KW-1185">Reference proteome</keyword>
<name>A0A444X4N7_ARAHY</name>
<keyword evidence="3" id="KW-0813">Transport</keyword>
<gene>
    <name evidence="10" type="ORF">Ahy_B10g104081</name>
</gene>
<dbReference type="InterPro" id="IPR030189">
    <property type="entry name" value="UPS_plant"/>
</dbReference>
<evidence type="ECO:0000256" key="2">
    <source>
        <dbReference type="ARBA" id="ARBA00005931"/>
    </source>
</evidence>
<evidence type="ECO:0000313" key="10">
    <source>
        <dbReference type="EMBL" id="RYQ84632.1"/>
    </source>
</evidence>
<keyword evidence="6" id="KW-0067">ATP-binding</keyword>
<comment type="caution">
    <text evidence="10">The sequence shown here is derived from an EMBL/GenBank/DDBJ whole genome shotgun (WGS) entry which is preliminary data.</text>
</comment>
<sequence>MGGGVVLSLGNLASQYAFAFVGLSVTEVITASITVVIGTRLNYFLDGKINRAEILFPGVGCFLIAVCLGSAVHSSNTADNKVKLSNLSSDYNAGSVGMFKMNEVKGGSPYGVQTYTGGDGSRQPTKLELEQAFHQGKYIATITKRLKKE</sequence>
<protein>
    <submittedName>
        <fullName evidence="10">Uncharacterized protein</fullName>
    </submittedName>
</protein>
<dbReference type="InterPro" id="IPR029039">
    <property type="entry name" value="Flavoprotein-like_sf"/>
</dbReference>
<dbReference type="Proteomes" id="UP000289738">
    <property type="component" value="Chromosome B10"/>
</dbReference>
<keyword evidence="7 9" id="KW-1133">Transmembrane helix</keyword>
<dbReference type="Gene3D" id="3.40.50.360">
    <property type="match status" value="1"/>
</dbReference>
<dbReference type="GO" id="GO:0015505">
    <property type="term" value="F:uracil:monoatomic cation symporter activity"/>
    <property type="evidence" value="ECO:0007669"/>
    <property type="project" value="TreeGrafter"/>
</dbReference>
<feature type="transmembrane region" description="Helical" evidence="9">
    <location>
        <begin position="16"/>
        <end position="42"/>
    </location>
</feature>
<evidence type="ECO:0000313" key="11">
    <source>
        <dbReference type="Proteomes" id="UP000289738"/>
    </source>
</evidence>
<evidence type="ECO:0000256" key="3">
    <source>
        <dbReference type="ARBA" id="ARBA00022448"/>
    </source>
</evidence>
<comment type="similarity">
    <text evidence="2">Belongs to the plant ureide permease (TC 2.A.7.19) family.</text>
</comment>
<comment type="subcellular location">
    <subcellularLocation>
        <location evidence="1">Membrane</location>
        <topology evidence="1">Multi-pass membrane protein</topology>
    </subcellularLocation>
</comment>
<dbReference type="SUPFAM" id="SSF52218">
    <property type="entry name" value="Flavoproteins"/>
    <property type="match status" value="1"/>
</dbReference>
<evidence type="ECO:0000256" key="9">
    <source>
        <dbReference type="SAM" id="Phobius"/>
    </source>
</evidence>
<proteinExistence type="inferred from homology"/>
<feature type="transmembrane region" description="Helical" evidence="9">
    <location>
        <begin position="54"/>
        <end position="72"/>
    </location>
</feature>
<dbReference type="GO" id="GO:0005274">
    <property type="term" value="F:allantoin:proton symporter activity"/>
    <property type="evidence" value="ECO:0007669"/>
    <property type="project" value="TreeGrafter"/>
</dbReference>
<keyword evidence="5" id="KW-0547">Nucleotide-binding</keyword>
<dbReference type="PANTHER" id="PTHR31081">
    <property type="entry name" value="UREIDE PERMEASE 1-RELATED-RELATED"/>
    <property type="match status" value="1"/>
</dbReference>
<evidence type="ECO:0000256" key="4">
    <source>
        <dbReference type="ARBA" id="ARBA00022692"/>
    </source>
</evidence>
<evidence type="ECO:0000256" key="1">
    <source>
        <dbReference type="ARBA" id="ARBA00004141"/>
    </source>
</evidence>
<dbReference type="InterPro" id="IPR009834">
    <property type="entry name" value="Ureide_permease"/>
</dbReference>
<dbReference type="EMBL" id="SDMP01000020">
    <property type="protein sequence ID" value="RYQ84632.1"/>
    <property type="molecule type" value="Genomic_DNA"/>
</dbReference>
<dbReference type="PANTHER" id="PTHR31081:SF5">
    <property type="entry name" value="UREIDE PERMEASE 1-RELATED"/>
    <property type="match status" value="1"/>
</dbReference>
<dbReference type="Pfam" id="PF07168">
    <property type="entry name" value="Ureide_permease"/>
    <property type="match status" value="1"/>
</dbReference>
<dbReference type="AlphaFoldDB" id="A0A444X4N7"/>
<keyword evidence="8 9" id="KW-0472">Membrane</keyword>
<evidence type="ECO:0000256" key="5">
    <source>
        <dbReference type="ARBA" id="ARBA00022741"/>
    </source>
</evidence>
<organism evidence="10 11">
    <name type="scientific">Arachis hypogaea</name>
    <name type="common">Peanut</name>
    <dbReference type="NCBI Taxonomy" id="3818"/>
    <lineage>
        <taxon>Eukaryota</taxon>
        <taxon>Viridiplantae</taxon>
        <taxon>Streptophyta</taxon>
        <taxon>Embryophyta</taxon>
        <taxon>Tracheophyta</taxon>
        <taxon>Spermatophyta</taxon>
        <taxon>Magnoliopsida</taxon>
        <taxon>eudicotyledons</taxon>
        <taxon>Gunneridae</taxon>
        <taxon>Pentapetalae</taxon>
        <taxon>rosids</taxon>
        <taxon>fabids</taxon>
        <taxon>Fabales</taxon>
        <taxon>Fabaceae</taxon>
        <taxon>Papilionoideae</taxon>
        <taxon>50 kb inversion clade</taxon>
        <taxon>dalbergioids sensu lato</taxon>
        <taxon>Dalbergieae</taxon>
        <taxon>Pterocarpus clade</taxon>
        <taxon>Arachis</taxon>
    </lineage>
</organism>